<proteinExistence type="predicted"/>
<dbReference type="InterPro" id="IPR027417">
    <property type="entry name" value="P-loop_NTPase"/>
</dbReference>
<evidence type="ECO:0000313" key="3">
    <source>
        <dbReference type="Proteomes" id="UP000243250"/>
    </source>
</evidence>
<accession>A0A1I6HUY7</accession>
<dbReference type="SUPFAM" id="SSF52540">
    <property type="entry name" value="P-loop containing nucleoside triphosphate hydrolases"/>
    <property type="match status" value="1"/>
</dbReference>
<evidence type="ECO:0000256" key="1">
    <source>
        <dbReference type="SAM" id="Coils"/>
    </source>
</evidence>
<dbReference type="EMBL" id="FOYS01000004">
    <property type="protein sequence ID" value="SFR58253.1"/>
    <property type="molecule type" value="Genomic_DNA"/>
</dbReference>
<organism evidence="2 3">
    <name type="scientific">Halogeometricum limi</name>
    <dbReference type="NCBI Taxonomy" id="555875"/>
    <lineage>
        <taxon>Archaea</taxon>
        <taxon>Methanobacteriati</taxon>
        <taxon>Methanobacteriota</taxon>
        <taxon>Stenosarchaea group</taxon>
        <taxon>Halobacteria</taxon>
        <taxon>Halobacteriales</taxon>
        <taxon>Haloferacaceae</taxon>
        <taxon>Halogeometricum</taxon>
    </lineage>
</organism>
<gene>
    <name evidence="2" type="ORF">SAMN04488124_2490</name>
</gene>
<keyword evidence="1" id="KW-0175">Coiled coil</keyword>
<dbReference type="Proteomes" id="UP000243250">
    <property type="component" value="Unassembled WGS sequence"/>
</dbReference>
<evidence type="ECO:0000313" key="2">
    <source>
        <dbReference type="EMBL" id="SFR58253.1"/>
    </source>
</evidence>
<protein>
    <submittedName>
        <fullName evidence="2">Uncharacterized protein</fullName>
    </submittedName>
</protein>
<sequence length="1328" mass="151396">MSSQSIVQGPPSKYFKQDSSAFRTVVKLGKTKPGQYEKGEIKEKIEQYAALTSLGDVHTDGLANIKELLGEYKNSPAGYPEMKGYGVVGQYGDGKTHFLSQIHKLLQNEEEIVCPEGMNLLTLDPFNFTSNPADIVEALRERVKAEIGPDAAEKISDVQDDETEAVIDEFVKLGLSREEAEARFKDREVQKRQGQDAGIAFSEGCKSIVNEELYDAVVLLMDEIEGIVRGEDVSFEDLDKYREFFDEIDQETPVLMIMTAPRDQWNRFEQVHAAMMDRMFGPTPRQHVRLRPLNEEELLETWKLRREKYLVRKGVDLPEVDNSDVFPLHTTTLRAIHQIADRADSNRTAIKLMKDGYNLFFKNDETRWVSPGDIFLSTDALTAGDGGFFVRDQFNQIKKFDEMGVLSSIAATLDVGISRSELLEVLHLDENSLDDRIEHLHERGWLTRRQSGSTLKYELSGGKLDALLKEGEAETAGELKRIVENTMSNVMVDEEILYRNLCAVLQDTDPFKSELIPGSHNDDEHYFIVKSTYGDFHDRRLLVAVGNQSPEELEEIRDDQDAELVITIDYGNHNYSNQRILAIEPGSLKQNWSYEVENIEYKLEKWICGYRQLKSELPEGAHALMSGIQTKVVGHALDIDEFEFGNRVADQFTRVYPHYPGPLGRMNSNAKDAYLNAIEEGLSRAELTWEDIKEIGKADGQGSVENYMDEWVKYDLANEVQSSSIKTIELKVSKSESLILDSIKNEDDGMIHQDKLFNHMSVEGYPIPDIREFLTILEKRGKVRIEDSTIQRTSDSSYEAKIFFDGVNEVAEWLTSPEFPESFQRNVIPNRDEIVRLQGVCEDQIEQIKKHNNDGTSNPVEKLIESIQEFHEATIKAVEKFNTTDYALKLVQTSRRIEEIKESDPDTDYSSTQYFNEVNILQSKSSDLSNGARRFLEQELDADSESNVFESLQAVHDDILPEFKKIGVYNEYNDDDAVNRVLRDFSTVRPDPKAVRDAVDAIETFDTRINLSKRVVRESAKLLEKFQSLEETDLSEYDVDRDIDLSDDAAEVINLYDAAGEALISATEEIENTSFRGVSEESIDSIESTVQDAAELYENAQEKRNEVDKEIRRRTSSITDEVQEIRAHVREISSQPNWTILSQIQTASARQRAQNWRDDFSAFSETIEDAASEVLEVRPSTVYGLATIRENYEEFMSDGEKFSTFAEELKDIEEDYYQSEKENLPPGRRKEIEDIRSRPLKSKPVDRIESILNRIERISDAGEIDRVPIEERIKKMVRSRQTVTPDDIAREIPDEDFLESKSEVVSALNSLISTGDLSMGFDGQVTIK</sequence>
<name>A0A1I6HUY7_9EURY</name>
<reference evidence="3" key="1">
    <citation type="submission" date="2016-10" db="EMBL/GenBank/DDBJ databases">
        <authorList>
            <person name="Varghese N."/>
            <person name="Submissions S."/>
        </authorList>
    </citation>
    <scope>NUCLEOTIDE SEQUENCE [LARGE SCALE GENOMIC DNA]</scope>
    <source>
        <strain evidence="3">CGMCC 1.8711</strain>
    </source>
</reference>
<dbReference type="RefSeq" id="WP_139229720.1">
    <property type="nucleotide sequence ID" value="NZ_FOYS01000004.1"/>
</dbReference>
<feature type="coiled-coil region" evidence="1">
    <location>
        <begin position="1083"/>
        <end position="1113"/>
    </location>
</feature>
<dbReference type="STRING" id="555875.SAMN04488124_2490"/>
<keyword evidence="3" id="KW-1185">Reference proteome</keyword>